<gene>
    <name evidence="1" type="ORF">Ahy_B08g094145</name>
</gene>
<dbReference type="AlphaFoldDB" id="A0A444Y7Y9"/>
<sequence>MSYPTVNNSRSFGVSLGSLDSLEFASFSFFIALCNNNRSFSLSRAFAALLRVGFRSSLLSRLRVLTID</sequence>
<evidence type="ECO:0000313" key="2">
    <source>
        <dbReference type="Proteomes" id="UP000289738"/>
    </source>
</evidence>
<keyword evidence="2" id="KW-1185">Reference proteome</keyword>
<protein>
    <submittedName>
        <fullName evidence="1">Uncharacterized protein</fullName>
    </submittedName>
</protein>
<evidence type="ECO:0000313" key="1">
    <source>
        <dbReference type="EMBL" id="RYQ98070.1"/>
    </source>
</evidence>
<dbReference type="Proteomes" id="UP000289738">
    <property type="component" value="Chromosome B08"/>
</dbReference>
<reference evidence="1 2" key="1">
    <citation type="submission" date="2019-01" db="EMBL/GenBank/DDBJ databases">
        <title>Sequencing of cultivated peanut Arachis hypogaea provides insights into genome evolution and oil improvement.</title>
        <authorList>
            <person name="Chen X."/>
        </authorList>
    </citation>
    <scope>NUCLEOTIDE SEQUENCE [LARGE SCALE GENOMIC DNA]</scope>
    <source>
        <strain evidence="2">cv. Fuhuasheng</strain>
        <tissue evidence="1">Leaves</tissue>
    </source>
</reference>
<accession>A0A444Y7Y9</accession>
<name>A0A444Y7Y9_ARAHY</name>
<comment type="caution">
    <text evidence="1">The sequence shown here is derived from an EMBL/GenBank/DDBJ whole genome shotgun (WGS) entry which is preliminary data.</text>
</comment>
<organism evidence="1 2">
    <name type="scientific">Arachis hypogaea</name>
    <name type="common">Peanut</name>
    <dbReference type="NCBI Taxonomy" id="3818"/>
    <lineage>
        <taxon>Eukaryota</taxon>
        <taxon>Viridiplantae</taxon>
        <taxon>Streptophyta</taxon>
        <taxon>Embryophyta</taxon>
        <taxon>Tracheophyta</taxon>
        <taxon>Spermatophyta</taxon>
        <taxon>Magnoliopsida</taxon>
        <taxon>eudicotyledons</taxon>
        <taxon>Gunneridae</taxon>
        <taxon>Pentapetalae</taxon>
        <taxon>rosids</taxon>
        <taxon>fabids</taxon>
        <taxon>Fabales</taxon>
        <taxon>Fabaceae</taxon>
        <taxon>Papilionoideae</taxon>
        <taxon>50 kb inversion clade</taxon>
        <taxon>dalbergioids sensu lato</taxon>
        <taxon>Dalbergieae</taxon>
        <taxon>Pterocarpus clade</taxon>
        <taxon>Arachis</taxon>
    </lineage>
</organism>
<proteinExistence type="predicted"/>
<dbReference type="EMBL" id="SDMP01000018">
    <property type="protein sequence ID" value="RYQ98070.1"/>
    <property type="molecule type" value="Genomic_DNA"/>
</dbReference>